<keyword evidence="3 5" id="KW-0732">Signal</keyword>
<evidence type="ECO:0000313" key="8">
    <source>
        <dbReference type="Proteomes" id="UP001460270"/>
    </source>
</evidence>
<dbReference type="PANTHER" id="PTHR12113">
    <property type="entry name" value="DICKKOPF3-LIKE 3"/>
    <property type="match status" value="1"/>
</dbReference>
<dbReference type="AlphaFoldDB" id="A0AAW0NIC6"/>
<gene>
    <name evidence="7" type="ORF">WMY93_020426</name>
</gene>
<reference evidence="8" key="1">
    <citation type="submission" date="2024-04" db="EMBL/GenBank/DDBJ databases">
        <title>Salinicola lusitanus LLJ914,a marine bacterium isolated from the Okinawa Trough.</title>
        <authorList>
            <person name="Li J."/>
        </authorList>
    </citation>
    <scope>NUCLEOTIDE SEQUENCE [LARGE SCALE GENOMIC DNA]</scope>
</reference>
<feature type="domain" description="Dickkopf-related protein 1/2/4 C-terminal subdomain 1" evidence="6">
    <location>
        <begin position="102"/>
        <end position="129"/>
    </location>
</feature>
<evidence type="ECO:0000256" key="2">
    <source>
        <dbReference type="ARBA" id="ARBA00022525"/>
    </source>
</evidence>
<feature type="region of interest" description="Disordered" evidence="4">
    <location>
        <begin position="167"/>
        <end position="199"/>
    </location>
</feature>
<keyword evidence="2" id="KW-0964">Secreted</keyword>
<dbReference type="GO" id="GO:0090090">
    <property type="term" value="P:negative regulation of canonical Wnt signaling pathway"/>
    <property type="evidence" value="ECO:0007669"/>
    <property type="project" value="TreeGrafter"/>
</dbReference>
<comment type="caution">
    <text evidence="7">The sequence shown here is derived from an EMBL/GenBank/DDBJ whole genome shotgun (WGS) entry which is preliminary data.</text>
</comment>
<evidence type="ECO:0000256" key="3">
    <source>
        <dbReference type="ARBA" id="ARBA00022729"/>
    </source>
</evidence>
<proteinExistence type="predicted"/>
<dbReference type="EMBL" id="JBBPFD010000014">
    <property type="protein sequence ID" value="KAK7899573.1"/>
    <property type="molecule type" value="Genomic_DNA"/>
</dbReference>
<sequence>MRPVLGLLFCVGLVCGLALDSNTIRSSKDAAVNKDSSNENSSRPSRRGSGRSRSCSGPDCDAPIRDSCSNRPRRRQSNRDQDLELDLDQDSDVNKTKAAEMSPCVRSGDCAPGLCCARYLTGKRCQRIPGEGELCLLRVPKHRRVNLGRCECAAGLTCVRPRGPDHAQTAHSKGQGVCANRPRKTRHSGKKRRTAESSC</sequence>
<dbReference type="GO" id="GO:0039706">
    <property type="term" value="F:co-receptor binding"/>
    <property type="evidence" value="ECO:0007669"/>
    <property type="project" value="TreeGrafter"/>
</dbReference>
<evidence type="ECO:0000313" key="7">
    <source>
        <dbReference type="EMBL" id="KAK7899573.1"/>
    </source>
</evidence>
<evidence type="ECO:0000259" key="6">
    <source>
        <dbReference type="Pfam" id="PF21481"/>
    </source>
</evidence>
<accession>A0AAW0NIC6</accession>
<feature type="compositionally biased region" description="Basic residues" evidence="4">
    <location>
        <begin position="181"/>
        <end position="193"/>
    </location>
</feature>
<dbReference type="InterPro" id="IPR048500">
    <property type="entry name" value="DIKK1/2/4_C-subdom1"/>
</dbReference>
<dbReference type="Gene3D" id="2.10.80.10">
    <property type="entry name" value="Lipase, subunit A"/>
    <property type="match status" value="1"/>
</dbReference>
<evidence type="ECO:0000256" key="5">
    <source>
        <dbReference type="SAM" id="SignalP"/>
    </source>
</evidence>
<dbReference type="InterPro" id="IPR039863">
    <property type="entry name" value="DKK1-4"/>
</dbReference>
<dbReference type="Proteomes" id="UP001460270">
    <property type="component" value="Unassembled WGS sequence"/>
</dbReference>
<feature type="chain" id="PRO_5043721202" description="Dickkopf-related protein 1/2/4 C-terminal subdomain 1 domain-containing protein" evidence="5">
    <location>
        <begin position="17"/>
        <end position="199"/>
    </location>
</feature>
<feature type="region of interest" description="Disordered" evidence="4">
    <location>
        <begin position="27"/>
        <end position="92"/>
    </location>
</feature>
<evidence type="ECO:0000256" key="1">
    <source>
        <dbReference type="ARBA" id="ARBA00004613"/>
    </source>
</evidence>
<dbReference type="Pfam" id="PF21481">
    <property type="entry name" value="DIKK1-2-4_C-subdom1"/>
    <property type="match status" value="1"/>
</dbReference>
<comment type="subcellular location">
    <subcellularLocation>
        <location evidence="1">Secreted</location>
    </subcellularLocation>
</comment>
<organism evidence="7 8">
    <name type="scientific">Mugilogobius chulae</name>
    <name type="common">yellowstripe goby</name>
    <dbReference type="NCBI Taxonomy" id="88201"/>
    <lineage>
        <taxon>Eukaryota</taxon>
        <taxon>Metazoa</taxon>
        <taxon>Chordata</taxon>
        <taxon>Craniata</taxon>
        <taxon>Vertebrata</taxon>
        <taxon>Euteleostomi</taxon>
        <taxon>Actinopterygii</taxon>
        <taxon>Neopterygii</taxon>
        <taxon>Teleostei</taxon>
        <taxon>Neoteleostei</taxon>
        <taxon>Acanthomorphata</taxon>
        <taxon>Gobiaria</taxon>
        <taxon>Gobiiformes</taxon>
        <taxon>Gobioidei</taxon>
        <taxon>Gobiidae</taxon>
        <taxon>Gobionellinae</taxon>
        <taxon>Mugilogobius</taxon>
    </lineage>
</organism>
<dbReference type="GO" id="GO:0005615">
    <property type="term" value="C:extracellular space"/>
    <property type="evidence" value="ECO:0007669"/>
    <property type="project" value="TreeGrafter"/>
</dbReference>
<name>A0AAW0NIC6_9GOBI</name>
<dbReference type="PANTHER" id="PTHR12113:SF6">
    <property type="entry name" value="DICKKOPF N-TERMINAL CYSTEINE-RICH DOMAIN-CONTAINING PROTEIN"/>
    <property type="match status" value="1"/>
</dbReference>
<feature type="signal peptide" evidence="5">
    <location>
        <begin position="1"/>
        <end position="16"/>
    </location>
</feature>
<evidence type="ECO:0000256" key="4">
    <source>
        <dbReference type="SAM" id="MobiDB-lite"/>
    </source>
</evidence>
<dbReference type="GO" id="GO:0048019">
    <property type="term" value="F:receptor antagonist activity"/>
    <property type="evidence" value="ECO:0007669"/>
    <property type="project" value="TreeGrafter"/>
</dbReference>
<keyword evidence="8" id="KW-1185">Reference proteome</keyword>
<protein>
    <recommendedName>
        <fullName evidence="6">Dickkopf-related protein 1/2/4 C-terminal subdomain 1 domain-containing protein</fullName>
    </recommendedName>
</protein>